<evidence type="ECO:0000313" key="3">
    <source>
        <dbReference type="Proteomes" id="UP000005824"/>
    </source>
</evidence>
<dbReference type="Proteomes" id="UP000005824">
    <property type="component" value="Unassembled WGS sequence"/>
</dbReference>
<dbReference type="InParanoid" id="B4DCM7"/>
<feature type="region of interest" description="Disordered" evidence="1">
    <location>
        <begin position="50"/>
        <end position="72"/>
    </location>
</feature>
<dbReference type="AlphaFoldDB" id="B4DCM7"/>
<evidence type="ECO:0000313" key="2">
    <source>
        <dbReference type="EMBL" id="EDY15815.1"/>
    </source>
</evidence>
<keyword evidence="3" id="KW-1185">Reference proteome</keyword>
<comment type="caution">
    <text evidence="2">The sequence shown here is derived from an EMBL/GenBank/DDBJ whole genome shotgun (WGS) entry which is preliminary data.</text>
</comment>
<sequence>MAHGGQCAQWRPTVHKADDKRGNAQERIPPYKKRDGARYFAGMISMSSGSGCPLVSGRKSSTTKPSRKTTLM</sequence>
<feature type="region of interest" description="Disordered" evidence="1">
    <location>
        <begin position="1"/>
        <end position="32"/>
    </location>
</feature>
<proteinExistence type="predicted"/>
<name>B4DCM7_9BACT</name>
<gene>
    <name evidence="2" type="ORF">CfE428DRAFT_6668</name>
</gene>
<evidence type="ECO:0000256" key="1">
    <source>
        <dbReference type="SAM" id="MobiDB-lite"/>
    </source>
</evidence>
<dbReference type="EMBL" id="ABVL01000054">
    <property type="protein sequence ID" value="EDY15815.1"/>
    <property type="molecule type" value="Genomic_DNA"/>
</dbReference>
<organism evidence="2 3">
    <name type="scientific">Chthoniobacter flavus Ellin428</name>
    <dbReference type="NCBI Taxonomy" id="497964"/>
    <lineage>
        <taxon>Bacteria</taxon>
        <taxon>Pseudomonadati</taxon>
        <taxon>Verrucomicrobiota</taxon>
        <taxon>Spartobacteria</taxon>
        <taxon>Chthoniobacterales</taxon>
        <taxon>Chthoniobacteraceae</taxon>
        <taxon>Chthoniobacter</taxon>
    </lineage>
</organism>
<feature type="compositionally biased region" description="Basic and acidic residues" evidence="1">
    <location>
        <begin position="15"/>
        <end position="24"/>
    </location>
</feature>
<reference evidence="2 3" key="1">
    <citation type="journal article" date="2011" name="J. Bacteriol.">
        <title>Genome sequence of Chthoniobacter flavus Ellin428, an aerobic heterotrophic soil bacterium.</title>
        <authorList>
            <person name="Kant R."/>
            <person name="van Passel M.W."/>
            <person name="Palva A."/>
            <person name="Lucas S."/>
            <person name="Lapidus A."/>
            <person name="Glavina Del Rio T."/>
            <person name="Dalin E."/>
            <person name="Tice H."/>
            <person name="Bruce D."/>
            <person name="Goodwin L."/>
            <person name="Pitluck S."/>
            <person name="Larimer F.W."/>
            <person name="Land M.L."/>
            <person name="Hauser L."/>
            <person name="Sangwan P."/>
            <person name="de Vos W.M."/>
            <person name="Janssen P.H."/>
            <person name="Smidt H."/>
        </authorList>
    </citation>
    <scope>NUCLEOTIDE SEQUENCE [LARGE SCALE GENOMIC DNA]</scope>
    <source>
        <strain evidence="2 3">Ellin428</strain>
    </source>
</reference>
<accession>B4DCM7</accession>
<feature type="compositionally biased region" description="Low complexity" evidence="1">
    <location>
        <begin position="56"/>
        <end position="72"/>
    </location>
</feature>
<protein>
    <submittedName>
        <fullName evidence="2">Uncharacterized protein</fullName>
    </submittedName>
</protein>